<gene>
    <name evidence="1" type="ORF">KIMH_01780</name>
</gene>
<protein>
    <recommendedName>
        <fullName evidence="3">Toxin HicA</fullName>
    </recommendedName>
</protein>
<evidence type="ECO:0000313" key="1">
    <source>
        <dbReference type="EMBL" id="BDR54067.1"/>
    </source>
</evidence>
<proteinExistence type="predicted"/>
<evidence type="ECO:0000313" key="2">
    <source>
        <dbReference type="Proteomes" id="UP001321748"/>
    </source>
</evidence>
<reference evidence="1 2" key="1">
    <citation type="journal article" date="2023" name="Microbiol. Spectr.">
        <title>Symbiosis of Carpenter Bees with Uncharacterized Lactic Acid Bacteria Showing NAD Auxotrophy.</title>
        <authorList>
            <person name="Kawasaki S."/>
            <person name="Ozawa K."/>
            <person name="Mori T."/>
            <person name="Yamamoto A."/>
            <person name="Ito M."/>
            <person name="Ohkuma M."/>
            <person name="Sakamoto M."/>
            <person name="Matsutani M."/>
        </authorList>
    </citation>
    <scope>NUCLEOTIDE SEQUENCE [LARGE SCALE GENOMIC DNA]</scope>
    <source>
        <strain evidence="1 2">KimH</strain>
    </source>
</reference>
<dbReference type="EMBL" id="AP026800">
    <property type="protein sequence ID" value="BDR54067.1"/>
    <property type="molecule type" value="Genomic_DNA"/>
</dbReference>
<evidence type="ECO:0008006" key="3">
    <source>
        <dbReference type="Google" id="ProtNLM"/>
    </source>
</evidence>
<dbReference type="Proteomes" id="UP001321748">
    <property type="component" value="Chromosome"/>
</dbReference>
<keyword evidence="2" id="KW-1185">Reference proteome</keyword>
<accession>A0ABN6SFL3</accession>
<sequence>MRRKRLEKRIAQIARANGLTTQWEEGANHSKVTVGKALAMVPRHREINEHTAQGIIRYIERNCK</sequence>
<name>A0ABN6SFL3_9BIFI</name>
<organism evidence="1 2">
    <name type="scientific">Bombiscardovia apis</name>
    <dbReference type="NCBI Taxonomy" id="2932182"/>
    <lineage>
        <taxon>Bacteria</taxon>
        <taxon>Bacillati</taxon>
        <taxon>Actinomycetota</taxon>
        <taxon>Actinomycetes</taxon>
        <taxon>Bifidobacteriales</taxon>
        <taxon>Bifidobacteriaceae</taxon>
        <taxon>Bombiscardovia</taxon>
    </lineage>
</organism>